<dbReference type="InterPro" id="IPR027417">
    <property type="entry name" value="P-loop_NTPase"/>
</dbReference>
<organism evidence="8 9">
    <name type="scientific">Salinicola rhizosphaerae</name>
    <dbReference type="NCBI Taxonomy" id="1443141"/>
    <lineage>
        <taxon>Bacteria</taxon>
        <taxon>Pseudomonadati</taxon>
        <taxon>Pseudomonadota</taxon>
        <taxon>Gammaproteobacteria</taxon>
        <taxon>Oceanospirillales</taxon>
        <taxon>Halomonadaceae</taxon>
        <taxon>Salinicola</taxon>
    </lineage>
</organism>
<dbReference type="Proteomes" id="UP000646745">
    <property type="component" value="Unassembled WGS sequence"/>
</dbReference>
<dbReference type="NCBIfam" id="TIGR01189">
    <property type="entry name" value="ccmA"/>
    <property type="match status" value="1"/>
</dbReference>
<reference evidence="9" key="1">
    <citation type="journal article" date="2019" name="Int. J. Syst. Evol. Microbiol.">
        <title>The Global Catalogue of Microorganisms (GCM) 10K type strain sequencing project: providing services to taxonomists for standard genome sequencing and annotation.</title>
        <authorList>
            <consortium name="The Broad Institute Genomics Platform"/>
            <consortium name="The Broad Institute Genome Sequencing Center for Infectious Disease"/>
            <person name="Wu L."/>
            <person name="Ma J."/>
        </authorList>
    </citation>
    <scope>NUCLEOTIDE SEQUENCE [LARGE SCALE GENOMIC DNA]</scope>
    <source>
        <strain evidence="9">KCTC 32998</strain>
    </source>
</reference>
<dbReference type="Gene3D" id="3.40.50.300">
    <property type="entry name" value="P-loop containing nucleotide triphosphate hydrolases"/>
    <property type="match status" value="1"/>
</dbReference>
<keyword evidence="6" id="KW-0472">Membrane</keyword>
<dbReference type="SUPFAM" id="SSF52540">
    <property type="entry name" value="P-loop containing nucleoside triphosphate hydrolases"/>
    <property type="match status" value="1"/>
</dbReference>
<sequence>MRVALDARDLACERDDRWLFEALELQVRDGDMLRIEGANGSGKTTLLKILTGQLSPQAGKLEWHGEPLRRVKDTFLRSLLFIGHAPGVAAALNGQQNLAWSAAVAGVEAPSRAIDQALAGVGLAGFEDVPAAQLSAGQQRRIALARLALIPRPLWILDEPFTAIDKDGVGWLEQRLVDHADRGGAVIMTTHHTFQANDRVNSVLLGAAG</sequence>
<dbReference type="RefSeq" id="WP_189444478.1">
    <property type="nucleotide sequence ID" value="NZ_BMZI01000004.1"/>
</dbReference>
<dbReference type="NCBIfam" id="NF010061">
    <property type="entry name" value="PRK13538.1"/>
    <property type="match status" value="1"/>
</dbReference>
<name>A0ABQ3DYU3_9GAMM</name>
<protein>
    <submittedName>
        <fullName evidence="8">Heme exporter protein A1</fullName>
    </submittedName>
</protein>
<evidence type="ECO:0000256" key="4">
    <source>
        <dbReference type="ARBA" id="ARBA00022840"/>
    </source>
</evidence>
<evidence type="ECO:0000256" key="6">
    <source>
        <dbReference type="ARBA" id="ARBA00023136"/>
    </source>
</evidence>
<evidence type="ECO:0000256" key="5">
    <source>
        <dbReference type="ARBA" id="ARBA00022967"/>
    </source>
</evidence>
<keyword evidence="5" id="KW-1278">Translocase</keyword>
<dbReference type="PROSITE" id="PS00211">
    <property type="entry name" value="ABC_TRANSPORTER_1"/>
    <property type="match status" value="1"/>
</dbReference>
<keyword evidence="4" id="KW-0067">ATP-binding</keyword>
<gene>
    <name evidence="8" type="primary">ccmA1</name>
    <name evidence="8" type="ORF">GCM10009038_19310</name>
</gene>
<dbReference type="EMBL" id="BMZI01000004">
    <property type="protein sequence ID" value="GHB20692.1"/>
    <property type="molecule type" value="Genomic_DNA"/>
</dbReference>
<evidence type="ECO:0000256" key="2">
    <source>
        <dbReference type="ARBA" id="ARBA00022741"/>
    </source>
</evidence>
<dbReference type="SMART" id="SM00382">
    <property type="entry name" value="AAA"/>
    <property type="match status" value="1"/>
</dbReference>
<dbReference type="InterPro" id="IPR003439">
    <property type="entry name" value="ABC_transporter-like_ATP-bd"/>
</dbReference>
<keyword evidence="3" id="KW-0201">Cytochrome c-type biogenesis</keyword>
<evidence type="ECO:0000259" key="7">
    <source>
        <dbReference type="PROSITE" id="PS50893"/>
    </source>
</evidence>
<keyword evidence="9" id="KW-1185">Reference proteome</keyword>
<evidence type="ECO:0000256" key="3">
    <source>
        <dbReference type="ARBA" id="ARBA00022748"/>
    </source>
</evidence>
<dbReference type="InterPro" id="IPR017871">
    <property type="entry name" value="ABC_transporter-like_CS"/>
</dbReference>
<comment type="caution">
    <text evidence="8">The sequence shown here is derived from an EMBL/GenBank/DDBJ whole genome shotgun (WGS) entry which is preliminary data.</text>
</comment>
<feature type="domain" description="ABC transporter" evidence="7">
    <location>
        <begin position="5"/>
        <end position="209"/>
    </location>
</feature>
<accession>A0ABQ3DYU3</accession>
<evidence type="ECO:0000313" key="9">
    <source>
        <dbReference type="Proteomes" id="UP000646745"/>
    </source>
</evidence>
<keyword evidence="2" id="KW-0547">Nucleotide-binding</keyword>
<evidence type="ECO:0000256" key="1">
    <source>
        <dbReference type="ARBA" id="ARBA00022448"/>
    </source>
</evidence>
<evidence type="ECO:0000313" key="8">
    <source>
        <dbReference type="EMBL" id="GHB20692.1"/>
    </source>
</evidence>
<keyword evidence="1" id="KW-0813">Transport</keyword>
<proteinExistence type="predicted"/>
<dbReference type="InterPro" id="IPR005895">
    <property type="entry name" value="ABC_transptr_haem_export_CcmA"/>
</dbReference>
<dbReference type="PANTHER" id="PTHR43499">
    <property type="entry name" value="ABC TRANSPORTER I FAMILY MEMBER 1"/>
    <property type="match status" value="1"/>
</dbReference>
<dbReference type="PROSITE" id="PS50893">
    <property type="entry name" value="ABC_TRANSPORTER_2"/>
    <property type="match status" value="1"/>
</dbReference>
<dbReference type="Pfam" id="PF00005">
    <property type="entry name" value="ABC_tran"/>
    <property type="match status" value="1"/>
</dbReference>
<dbReference type="PANTHER" id="PTHR43499:SF1">
    <property type="entry name" value="ABC TRANSPORTER I FAMILY MEMBER 1"/>
    <property type="match status" value="1"/>
</dbReference>
<dbReference type="InterPro" id="IPR003593">
    <property type="entry name" value="AAA+_ATPase"/>
</dbReference>